<evidence type="ECO:0000313" key="2">
    <source>
        <dbReference type="Proteomes" id="UP000280307"/>
    </source>
</evidence>
<comment type="caution">
    <text evidence="1">The sequence shown here is derived from an EMBL/GenBank/DDBJ whole genome shotgun (WGS) entry which is preliminary data.</text>
</comment>
<name>A0A426U021_9CHLR</name>
<dbReference type="Proteomes" id="UP000280307">
    <property type="component" value="Unassembled WGS sequence"/>
</dbReference>
<dbReference type="AlphaFoldDB" id="A0A426U021"/>
<reference evidence="1 2" key="1">
    <citation type="submission" date="2018-12" db="EMBL/GenBank/DDBJ databases">
        <title>Genome Sequence of Candidatus Viridilinea halotolerans isolated from saline sulfide-rich spring.</title>
        <authorList>
            <person name="Grouzdev D.S."/>
            <person name="Burganskaya E.I."/>
            <person name="Krutkina M.S."/>
            <person name="Sukhacheva M.V."/>
            <person name="Gorlenko V.M."/>
        </authorList>
    </citation>
    <scope>NUCLEOTIDE SEQUENCE [LARGE SCALE GENOMIC DNA]</scope>
    <source>
        <strain evidence="1">Chok-6</strain>
    </source>
</reference>
<sequence length="193" mass="22007">MQEHEGAPAVYVLAQPHGVVQRVATNGLPAHSPAWQPDCAALLVVVTVSEEHQVIYRAYLDGREPTKLSNVHPGLVEHSPAFSPHGDRIVYISNANRQQRFNLHRMRSDGTMVEQLTAYEHEKVVAFRWLDERRLELILETPTHWERIELDLLTQSEHVRYRSNLPIALEEGQMVGAWPQVPQGSTQVRSCWP</sequence>
<evidence type="ECO:0008006" key="3">
    <source>
        <dbReference type="Google" id="ProtNLM"/>
    </source>
</evidence>
<organism evidence="1 2">
    <name type="scientific">Candidatus Viridilinea halotolerans</name>
    <dbReference type="NCBI Taxonomy" id="2491704"/>
    <lineage>
        <taxon>Bacteria</taxon>
        <taxon>Bacillati</taxon>
        <taxon>Chloroflexota</taxon>
        <taxon>Chloroflexia</taxon>
        <taxon>Chloroflexales</taxon>
        <taxon>Chloroflexineae</taxon>
        <taxon>Oscillochloridaceae</taxon>
        <taxon>Candidatus Viridilinea</taxon>
    </lineage>
</organism>
<evidence type="ECO:0000313" key="1">
    <source>
        <dbReference type="EMBL" id="RRR72136.1"/>
    </source>
</evidence>
<protein>
    <recommendedName>
        <fullName evidence="3">Dipeptidylpeptidase IV N-terminal domain-containing protein</fullName>
    </recommendedName>
</protein>
<dbReference type="Gene3D" id="2.120.10.30">
    <property type="entry name" value="TolB, C-terminal domain"/>
    <property type="match status" value="1"/>
</dbReference>
<dbReference type="SUPFAM" id="SSF82171">
    <property type="entry name" value="DPP6 N-terminal domain-like"/>
    <property type="match status" value="1"/>
</dbReference>
<dbReference type="EMBL" id="RSAS01000409">
    <property type="protein sequence ID" value="RRR72136.1"/>
    <property type="molecule type" value="Genomic_DNA"/>
</dbReference>
<accession>A0A426U021</accession>
<dbReference type="InterPro" id="IPR011042">
    <property type="entry name" value="6-blade_b-propeller_TolB-like"/>
</dbReference>
<gene>
    <name evidence="1" type="ORF">EI684_10505</name>
</gene>
<proteinExistence type="predicted"/>